<reference evidence="7 8" key="1">
    <citation type="submission" date="2020-05" db="EMBL/GenBank/DDBJ databases">
        <title>Complete genome of Clostridium estertheticum subspecies estertheticum, isolated from Vacuum packed lamb meat from New Zealand imported to Switzerland.</title>
        <authorList>
            <person name="Wambui J."/>
            <person name="Stevens M.J.A."/>
            <person name="Stephan R."/>
        </authorList>
    </citation>
    <scope>NUCLEOTIDE SEQUENCE [LARGE SCALE GENOMIC DNA]</scope>
    <source>
        <strain evidence="7 8">CEST001</strain>
    </source>
</reference>
<feature type="transmembrane region" description="Helical" evidence="5">
    <location>
        <begin position="192"/>
        <end position="212"/>
    </location>
</feature>
<keyword evidence="5" id="KW-1133">Transmembrane helix</keyword>
<feature type="transmembrane region" description="Helical" evidence="5">
    <location>
        <begin position="163"/>
        <end position="185"/>
    </location>
</feature>
<comment type="catalytic activity">
    <reaction evidence="1">
        <text>ATP + protein L-histidine = ADP + protein N-phospho-L-histidine.</text>
        <dbReference type="EC" id="2.7.13.3"/>
    </reaction>
</comment>
<dbReference type="Gene3D" id="1.10.287.130">
    <property type="match status" value="1"/>
</dbReference>
<feature type="transmembrane region" description="Helical" evidence="5">
    <location>
        <begin position="7"/>
        <end position="24"/>
    </location>
</feature>
<dbReference type="SMART" id="SM00387">
    <property type="entry name" value="HATPase_c"/>
    <property type="match status" value="1"/>
</dbReference>
<gene>
    <name evidence="7" type="ORF">HLQ16_21430</name>
</gene>
<dbReference type="Pfam" id="PF02518">
    <property type="entry name" value="HATPase_c"/>
    <property type="match status" value="1"/>
</dbReference>
<dbReference type="InterPro" id="IPR039506">
    <property type="entry name" value="SPOB_a"/>
</dbReference>
<dbReference type="PANTHER" id="PTHR40448">
    <property type="entry name" value="TWO-COMPONENT SENSOR HISTIDINE KINASE"/>
    <property type="match status" value="1"/>
</dbReference>
<dbReference type="Gene3D" id="3.30.565.10">
    <property type="entry name" value="Histidine kinase-like ATPase, C-terminal domain"/>
    <property type="match status" value="1"/>
</dbReference>
<evidence type="ECO:0000313" key="8">
    <source>
        <dbReference type="Proteomes" id="UP000531659"/>
    </source>
</evidence>
<dbReference type="AlphaFoldDB" id="A0A7Y3T0K6"/>
<dbReference type="GO" id="GO:0004673">
    <property type="term" value="F:protein histidine kinase activity"/>
    <property type="evidence" value="ECO:0007669"/>
    <property type="project" value="UniProtKB-EC"/>
</dbReference>
<dbReference type="GO" id="GO:0042802">
    <property type="term" value="F:identical protein binding"/>
    <property type="evidence" value="ECO:0007669"/>
    <property type="project" value="TreeGrafter"/>
</dbReference>
<feature type="transmembrane region" description="Helical" evidence="5">
    <location>
        <begin position="83"/>
        <end position="103"/>
    </location>
</feature>
<evidence type="ECO:0000256" key="5">
    <source>
        <dbReference type="SAM" id="Phobius"/>
    </source>
</evidence>
<feature type="transmembrane region" description="Helical" evidence="5">
    <location>
        <begin position="36"/>
        <end position="53"/>
    </location>
</feature>
<feature type="transmembrane region" description="Helical" evidence="5">
    <location>
        <begin position="60"/>
        <end position="77"/>
    </location>
</feature>
<keyword evidence="5" id="KW-0472">Membrane</keyword>
<evidence type="ECO:0000256" key="4">
    <source>
        <dbReference type="ARBA" id="ARBA00023012"/>
    </source>
</evidence>
<sequence length="443" mass="51741">MKMIIEIILDTFEALILLGTFSSLTNQKRYIVENKIKSGLFCMSYIVTTYLSTNYFNNNLYHTLLIIIVSILLLIFITKTNLYSSIIIFSLFFTMIFATETLTQFIEMFILKVELNQILTIYKYALIFRVGSKLLQILALIMISKCNIFLNKRELFNSEKYLFPKFFIELGVFSLFLVVLLFSVLDIKNNKIYDILIFSSFFMFLVIAFIQLKKNLELINISNKYKVQQYQISNMEEIINIIRQEKHDYANHINVIQALCCLNKPNTVERIKEYVSKLSDIIHLSFRYLDTGNDYLDGLLSIKNNYATQNNIDFKVLINESFSLLKIREDELISIISNIIDNAFEALMLKALDENKEISITTFLDDNKFCIEISNNGSDIPKEIINKIFEKGYSTKTKEKGDHGYGLYITKQLVEHNNGIISVERTSLKTKFLIRFLMWNKVK</sequence>
<organism evidence="7 8">
    <name type="scientific">Clostridium estertheticum</name>
    <dbReference type="NCBI Taxonomy" id="238834"/>
    <lineage>
        <taxon>Bacteria</taxon>
        <taxon>Bacillati</taxon>
        <taxon>Bacillota</taxon>
        <taxon>Clostridia</taxon>
        <taxon>Eubacteriales</taxon>
        <taxon>Clostridiaceae</taxon>
        <taxon>Clostridium</taxon>
    </lineage>
</organism>
<dbReference type="PANTHER" id="PTHR40448:SF1">
    <property type="entry name" value="TWO-COMPONENT SENSOR HISTIDINE KINASE"/>
    <property type="match status" value="1"/>
</dbReference>
<evidence type="ECO:0000256" key="2">
    <source>
        <dbReference type="ARBA" id="ARBA00012438"/>
    </source>
</evidence>
<keyword evidence="3" id="KW-0808">Transferase</keyword>
<dbReference type="PRINTS" id="PR00344">
    <property type="entry name" value="BCTRLSENSOR"/>
</dbReference>
<dbReference type="GO" id="GO:0000160">
    <property type="term" value="P:phosphorelay signal transduction system"/>
    <property type="evidence" value="ECO:0007669"/>
    <property type="project" value="UniProtKB-KW"/>
</dbReference>
<dbReference type="InterPro" id="IPR036890">
    <property type="entry name" value="HATPase_C_sf"/>
</dbReference>
<keyword evidence="3" id="KW-0418">Kinase</keyword>
<dbReference type="Proteomes" id="UP000531659">
    <property type="component" value="Unassembled WGS sequence"/>
</dbReference>
<comment type="caution">
    <text evidence="7">The sequence shown here is derived from an EMBL/GenBank/DDBJ whole genome shotgun (WGS) entry which is preliminary data.</text>
</comment>
<dbReference type="EC" id="2.7.13.3" evidence="2"/>
<protein>
    <recommendedName>
        <fullName evidence="2">histidine kinase</fullName>
        <ecNumber evidence="2">2.7.13.3</ecNumber>
    </recommendedName>
</protein>
<accession>A0A7Y3T0K6</accession>
<feature type="domain" description="Histidine kinase" evidence="6">
    <location>
        <begin position="220"/>
        <end position="440"/>
    </location>
</feature>
<dbReference type="InterPro" id="IPR004358">
    <property type="entry name" value="Sig_transdc_His_kin-like_C"/>
</dbReference>
<name>A0A7Y3T0K6_9CLOT</name>
<proteinExistence type="predicted"/>
<dbReference type="InterPro" id="IPR003594">
    <property type="entry name" value="HATPase_dom"/>
</dbReference>
<dbReference type="PROSITE" id="PS50109">
    <property type="entry name" value="HIS_KIN"/>
    <property type="match status" value="1"/>
</dbReference>
<keyword evidence="5" id="KW-0812">Transmembrane</keyword>
<dbReference type="SUPFAM" id="SSF55874">
    <property type="entry name" value="ATPase domain of HSP90 chaperone/DNA topoisomerase II/histidine kinase"/>
    <property type="match status" value="1"/>
</dbReference>
<evidence type="ECO:0000259" key="6">
    <source>
        <dbReference type="PROSITE" id="PS50109"/>
    </source>
</evidence>
<evidence type="ECO:0000256" key="1">
    <source>
        <dbReference type="ARBA" id="ARBA00000085"/>
    </source>
</evidence>
<evidence type="ECO:0000256" key="3">
    <source>
        <dbReference type="ARBA" id="ARBA00022777"/>
    </source>
</evidence>
<evidence type="ECO:0000313" key="7">
    <source>
        <dbReference type="EMBL" id="NNU78468.1"/>
    </source>
</evidence>
<keyword evidence="4" id="KW-0902">Two-component regulatory system</keyword>
<dbReference type="InterPro" id="IPR005467">
    <property type="entry name" value="His_kinase_dom"/>
</dbReference>
<dbReference type="EMBL" id="JABEYB010000024">
    <property type="protein sequence ID" value="NNU78468.1"/>
    <property type="molecule type" value="Genomic_DNA"/>
</dbReference>
<dbReference type="Pfam" id="PF14689">
    <property type="entry name" value="SPOB_a"/>
    <property type="match status" value="1"/>
</dbReference>